<proteinExistence type="inferred from homology"/>
<accession>A0ABW2LAW1</accession>
<name>A0ABW2LAW1_9BACT</name>
<dbReference type="SUPFAM" id="SSF51306">
    <property type="entry name" value="LexA/Signal peptidase"/>
    <property type="match status" value="1"/>
</dbReference>
<reference evidence="6" key="1">
    <citation type="journal article" date="2019" name="Int. J. Syst. Evol. Microbiol.">
        <title>The Global Catalogue of Microorganisms (GCM) 10K type strain sequencing project: providing services to taxonomists for standard genome sequencing and annotation.</title>
        <authorList>
            <consortium name="The Broad Institute Genomics Platform"/>
            <consortium name="The Broad Institute Genome Sequencing Center for Infectious Disease"/>
            <person name="Wu L."/>
            <person name="Ma J."/>
        </authorList>
    </citation>
    <scope>NUCLEOTIDE SEQUENCE [LARGE SCALE GENOMIC DNA]</scope>
    <source>
        <strain evidence="6">CGMCC 4.1467</strain>
    </source>
</reference>
<dbReference type="NCBIfam" id="TIGR02227">
    <property type="entry name" value="sigpep_I_bact"/>
    <property type="match status" value="1"/>
</dbReference>
<organism evidence="5 6">
    <name type="scientific">Haloferula chungangensis</name>
    <dbReference type="NCBI Taxonomy" id="1048331"/>
    <lineage>
        <taxon>Bacteria</taxon>
        <taxon>Pseudomonadati</taxon>
        <taxon>Verrucomicrobiota</taxon>
        <taxon>Verrucomicrobiia</taxon>
        <taxon>Verrucomicrobiales</taxon>
        <taxon>Verrucomicrobiaceae</taxon>
        <taxon>Haloferula</taxon>
    </lineage>
</organism>
<comment type="catalytic activity">
    <reaction evidence="3">
        <text>Cleavage of hydrophobic, N-terminal signal or leader sequences from secreted and periplasmic proteins.</text>
        <dbReference type="EC" id="3.4.21.89"/>
    </reaction>
</comment>
<evidence type="ECO:0000256" key="2">
    <source>
        <dbReference type="ARBA" id="ARBA00019232"/>
    </source>
</evidence>
<dbReference type="CDD" id="cd06530">
    <property type="entry name" value="S26_SPase_I"/>
    <property type="match status" value="1"/>
</dbReference>
<dbReference type="RefSeq" id="WP_379716631.1">
    <property type="nucleotide sequence ID" value="NZ_JBHTBS010000020.1"/>
</dbReference>
<dbReference type="EMBL" id="JBHTBS010000020">
    <property type="protein sequence ID" value="MFC7339567.1"/>
    <property type="molecule type" value="Genomic_DNA"/>
</dbReference>
<evidence type="ECO:0000256" key="3">
    <source>
        <dbReference type="RuleBase" id="RU362042"/>
    </source>
</evidence>
<keyword evidence="6" id="KW-1185">Reference proteome</keyword>
<comment type="subcellular location">
    <subcellularLocation>
        <location evidence="3">Membrane</location>
        <topology evidence="3">Single-pass type II membrane protein</topology>
    </subcellularLocation>
</comment>
<dbReference type="Pfam" id="PF10502">
    <property type="entry name" value="Peptidase_S26"/>
    <property type="match status" value="1"/>
</dbReference>
<dbReference type="Proteomes" id="UP001596472">
    <property type="component" value="Unassembled WGS sequence"/>
</dbReference>
<dbReference type="PANTHER" id="PTHR43390:SF1">
    <property type="entry name" value="CHLOROPLAST PROCESSING PEPTIDASE"/>
    <property type="match status" value="1"/>
</dbReference>
<protein>
    <recommendedName>
        <fullName evidence="2 3">Signal peptidase I</fullName>
        <ecNumber evidence="3">3.4.21.89</ecNumber>
    </recommendedName>
</protein>
<evidence type="ECO:0000259" key="4">
    <source>
        <dbReference type="Pfam" id="PF10502"/>
    </source>
</evidence>
<dbReference type="Gene3D" id="2.10.109.10">
    <property type="entry name" value="Umud Fragment, subunit A"/>
    <property type="match status" value="1"/>
</dbReference>
<dbReference type="PANTHER" id="PTHR43390">
    <property type="entry name" value="SIGNAL PEPTIDASE I"/>
    <property type="match status" value="1"/>
</dbReference>
<dbReference type="EC" id="3.4.21.89" evidence="3"/>
<keyword evidence="3" id="KW-0645">Protease</keyword>
<evidence type="ECO:0000256" key="1">
    <source>
        <dbReference type="ARBA" id="ARBA00009370"/>
    </source>
</evidence>
<evidence type="ECO:0000313" key="6">
    <source>
        <dbReference type="Proteomes" id="UP001596472"/>
    </source>
</evidence>
<dbReference type="GO" id="GO:0009003">
    <property type="term" value="F:signal peptidase activity"/>
    <property type="evidence" value="ECO:0007669"/>
    <property type="project" value="UniProtKB-EC"/>
</dbReference>
<feature type="domain" description="Peptidase S26" evidence="4">
    <location>
        <begin position="235"/>
        <end position="404"/>
    </location>
</feature>
<keyword evidence="3 5" id="KW-0378">Hydrolase</keyword>
<dbReference type="InterPro" id="IPR000223">
    <property type="entry name" value="Pept_S26A_signal_pept_1"/>
</dbReference>
<sequence length="415" mass="45909">MQVVGSVSMLPPMFDFMLPRWKKEAKHLYKGSKKFLHYKRDLLKEGRVEEIESRRSDLLAAMKGGDKEATIEAGKQLRATCEQAMPRATRQNGWEENVEVIFVALVVALGLRAYVLQPFRIPTGSMQPTLNGIVIDQGGEDFKSPWIGKRAFDWVFSGRSYRDIVAENDVTVVGVKDASWFLFTRSKVSFSDGTTVSIPAATGETSGLVFEDVDGDGQPDRGRSYKKGESILRGSITTGDLVLVDKFSYHFRKPKRGEVFVFDTRAIPTQQQVPGRMNDQSGGSHYIKRLCGVPGDVLSIEQPDLLIDGKIAQEPGIRRVAELQGAYGGPGRPGYHLTGPVKARGYPYAQLEREGDSLALRADLPPAMREYAALGDNTGNSLDSRYWGQVHGFNVLGPAMFALWPFGSGHWGFID</sequence>
<dbReference type="PRINTS" id="PR00727">
    <property type="entry name" value="LEADERPTASE"/>
</dbReference>
<gene>
    <name evidence="5" type="primary">lepB</name>
    <name evidence="5" type="ORF">ACFQY0_20415</name>
</gene>
<evidence type="ECO:0000313" key="5">
    <source>
        <dbReference type="EMBL" id="MFC7339567.1"/>
    </source>
</evidence>
<dbReference type="InterPro" id="IPR036286">
    <property type="entry name" value="LexA/Signal_pep-like_sf"/>
</dbReference>
<dbReference type="InterPro" id="IPR019533">
    <property type="entry name" value="Peptidase_S26"/>
</dbReference>
<comment type="caution">
    <text evidence="5">The sequence shown here is derived from an EMBL/GenBank/DDBJ whole genome shotgun (WGS) entry which is preliminary data.</text>
</comment>
<comment type="similarity">
    <text evidence="1 3">Belongs to the peptidase S26 family.</text>
</comment>